<dbReference type="Gene3D" id="2.160.10.10">
    <property type="entry name" value="Hexapeptide repeat proteins"/>
    <property type="match status" value="1"/>
</dbReference>
<dbReference type="InterPro" id="IPR051159">
    <property type="entry name" value="Hexapeptide_acetyltransf"/>
</dbReference>
<dbReference type="InterPro" id="IPR001451">
    <property type="entry name" value="Hexapep"/>
</dbReference>
<dbReference type="GO" id="GO:0016740">
    <property type="term" value="F:transferase activity"/>
    <property type="evidence" value="ECO:0007669"/>
    <property type="project" value="UniProtKB-KW"/>
</dbReference>
<dbReference type="CDD" id="cd04647">
    <property type="entry name" value="LbH_MAT_like"/>
    <property type="match status" value="1"/>
</dbReference>
<evidence type="ECO:0000313" key="1">
    <source>
        <dbReference type="EMBL" id="AVO36152.1"/>
    </source>
</evidence>
<name>A0A2S0MJW3_9BURK</name>
<keyword evidence="2" id="KW-1185">Reference proteome</keyword>
<evidence type="ECO:0000313" key="2">
    <source>
        <dbReference type="Proteomes" id="UP000239709"/>
    </source>
</evidence>
<dbReference type="SUPFAM" id="SSF51161">
    <property type="entry name" value="Trimeric LpxA-like enzymes"/>
    <property type="match status" value="1"/>
</dbReference>
<reference evidence="1 2" key="1">
    <citation type="submission" date="2018-03" db="EMBL/GenBank/DDBJ databases">
        <title>Genome sequencing of Ottowia sp.</title>
        <authorList>
            <person name="Kim S.-J."/>
            <person name="Heo J."/>
            <person name="Kwon S.-W."/>
        </authorList>
    </citation>
    <scope>NUCLEOTIDE SEQUENCE [LARGE SCALE GENOMIC DNA]</scope>
    <source>
        <strain evidence="1 2">KADR8-3</strain>
    </source>
</reference>
<sequence length="198" mass="21621">MRAWVNRLRRRAWRWVFFRMVFGERSGGALLAGTRISPSTCIEHEERLVLEDDVFIGHFNFIEASAGVRIGRGSQITNYVSIVSHSTHRAVRAAAALSGNDSPASDGAVVRQPIEIGQRCFIGPHSTIEAGTVLGHGTLVASHSRVRGRFPDFAVLAGSPATVVGDTREPDRAWLAAHPQLRDGYEAWLRSVAAEAKP</sequence>
<dbReference type="Proteomes" id="UP000239709">
    <property type="component" value="Chromosome"/>
</dbReference>
<organism evidence="1 2">
    <name type="scientific">Ottowia oryzae</name>
    <dbReference type="NCBI Taxonomy" id="2109914"/>
    <lineage>
        <taxon>Bacteria</taxon>
        <taxon>Pseudomonadati</taxon>
        <taxon>Pseudomonadota</taxon>
        <taxon>Betaproteobacteria</taxon>
        <taxon>Burkholderiales</taxon>
        <taxon>Comamonadaceae</taxon>
        <taxon>Ottowia</taxon>
    </lineage>
</organism>
<accession>A0A2S0MJW3</accession>
<dbReference type="Pfam" id="PF00132">
    <property type="entry name" value="Hexapep"/>
    <property type="match status" value="1"/>
</dbReference>
<protein>
    <submittedName>
        <fullName evidence="1">Acetyltransferase</fullName>
    </submittedName>
</protein>
<dbReference type="PANTHER" id="PTHR23416:SF78">
    <property type="entry name" value="LIPOPOLYSACCHARIDE BIOSYNTHESIS O-ACETYL TRANSFERASE WBBJ-RELATED"/>
    <property type="match status" value="1"/>
</dbReference>
<proteinExistence type="predicted"/>
<dbReference type="InterPro" id="IPR011004">
    <property type="entry name" value="Trimer_LpxA-like_sf"/>
</dbReference>
<dbReference type="OrthoDB" id="9801697at2"/>
<dbReference type="PANTHER" id="PTHR23416">
    <property type="entry name" value="SIALIC ACID SYNTHASE-RELATED"/>
    <property type="match status" value="1"/>
</dbReference>
<dbReference type="AlphaFoldDB" id="A0A2S0MJW3"/>
<dbReference type="KEGG" id="otk:C6570_13235"/>
<keyword evidence="1" id="KW-0808">Transferase</keyword>
<gene>
    <name evidence="1" type="ORF">C6570_13235</name>
</gene>
<dbReference type="EMBL" id="CP027666">
    <property type="protein sequence ID" value="AVO36152.1"/>
    <property type="molecule type" value="Genomic_DNA"/>
</dbReference>